<evidence type="ECO:0000313" key="2">
    <source>
        <dbReference type="Proteomes" id="UP000544110"/>
    </source>
</evidence>
<comment type="caution">
    <text evidence="1">The sequence shown here is derived from an EMBL/GenBank/DDBJ whole genome shotgun (WGS) entry which is preliminary data.</text>
</comment>
<proteinExistence type="predicted"/>
<sequence length="215" mass="22711">MPVVVLTLDQRGSRRAADRVPDLLRRLADLPTVRAFARTAGDEVQGVLDSAEAVTRVLELLLRDRGWHLGVGIGDVELPLPLDVRAGRGDAFLRARDAVVRAKSSPAHLRVAGPAAGPAARRAEHLEAVLWLWAAVLARRSARGWEVADLVDAGLTYDEAAGRLGISPSAVSQRAQAAGLVEGARARRLVGDLVTDLLDGGAEGDPDVVAPGGRR</sequence>
<keyword evidence="2" id="KW-1185">Reference proteome</keyword>
<name>A0A7Y9RU29_9ACTN</name>
<organism evidence="1 2">
    <name type="scientific">Nocardioides perillae</name>
    <dbReference type="NCBI Taxonomy" id="1119534"/>
    <lineage>
        <taxon>Bacteria</taxon>
        <taxon>Bacillati</taxon>
        <taxon>Actinomycetota</taxon>
        <taxon>Actinomycetes</taxon>
        <taxon>Propionibacteriales</taxon>
        <taxon>Nocardioidaceae</taxon>
        <taxon>Nocardioides</taxon>
    </lineage>
</organism>
<dbReference type="AlphaFoldDB" id="A0A7Y9RU29"/>
<dbReference type="Proteomes" id="UP000544110">
    <property type="component" value="Unassembled WGS sequence"/>
</dbReference>
<evidence type="ECO:0000313" key="1">
    <source>
        <dbReference type="EMBL" id="NYG56335.1"/>
    </source>
</evidence>
<evidence type="ECO:0008006" key="3">
    <source>
        <dbReference type="Google" id="ProtNLM"/>
    </source>
</evidence>
<dbReference type="RefSeq" id="WP_179518603.1">
    <property type="nucleotide sequence ID" value="NZ_JACCAC010000001.1"/>
</dbReference>
<dbReference type="EMBL" id="JACCAC010000001">
    <property type="protein sequence ID" value="NYG56335.1"/>
    <property type="molecule type" value="Genomic_DNA"/>
</dbReference>
<reference evidence="1 2" key="1">
    <citation type="submission" date="2020-07" db="EMBL/GenBank/DDBJ databases">
        <title>Sequencing the genomes of 1000 actinobacteria strains.</title>
        <authorList>
            <person name="Klenk H.-P."/>
        </authorList>
    </citation>
    <scope>NUCLEOTIDE SEQUENCE [LARGE SCALE GENOMIC DNA]</scope>
    <source>
        <strain evidence="1 2">DSM 24552</strain>
    </source>
</reference>
<gene>
    <name evidence="1" type="ORF">BJ989_002639</name>
</gene>
<accession>A0A7Y9RU29</accession>
<protein>
    <recommendedName>
        <fullName evidence="3">SatD family (SatD)</fullName>
    </recommendedName>
</protein>